<reference evidence="4" key="1">
    <citation type="submission" date="2025-08" db="UniProtKB">
        <authorList>
            <consortium name="RefSeq"/>
        </authorList>
    </citation>
    <scope>IDENTIFICATION</scope>
    <source>
        <tissue evidence="4">Seedling</tissue>
    </source>
</reference>
<dbReference type="GeneID" id="107416061"/>
<dbReference type="InterPro" id="IPR038607">
    <property type="entry name" value="PhoD-like_sf"/>
</dbReference>
<feature type="domain" description="PhoD-like phosphatase metallophosphatase" evidence="2">
    <location>
        <begin position="53"/>
        <end position="306"/>
    </location>
</feature>
<organism evidence="3 4">
    <name type="scientific">Ziziphus jujuba</name>
    <name type="common">Chinese jujube</name>
    <name type="synonym">Ziziphus sativa</name>
    <dbReference type="NCBI Taxonomy" id="326968"/>
    <lineage>
        <taxon>Eukaryota</taxon>
        <taxon>Viridiplantae</taxon>
        <taxon>Streptophyta</taxon>
        <taxon>Embryophyta</taxon>
        <taxon>Tracheophyta</taxon>
        <taxon>Spermatophyta</taxon>
        <taxon>Magnoliopsida</taxon>
        <taxon>eudicotyledons</taxon>
        <taxon>Gunneridae</taxon>
        <taxon>Pentapetalae</taxon>
        <taxon>rosids</taxon>
        <taxon>fabids</taxon>
        <taxon>Rosales</taxon>
        <taxon>Rhamnaceae</taxon>
        <taxon>Paliureae</taxon>
        <taxon>Ziziphus</taxon>
    </lineage>
</organism>
<keyword evidence="1" id="KW-0812">Transmembrane</keyword>
<evidence type="ECO:0000256" key="1">
    <source>
        <dbReference type="SAM" id="Phobius"/>
    </source>
</evidence>
<dbReference type="Pfam" id="PF09423">
    <property type="entry name" value="PhoD"/>
    <property type="match status" value="1"/>
</dbReference>
<sequence length="471" mass="53807">MESIRERTMGGRRRRRRWWVMLIVTVAVTVSVTGISFDSPQEKNDSVVVSRIAFGSCANQSAPQPIWNAIIDFDPHVFIWLGDNIYGDIRRPFRVFGKERTIGPWKNVPRFIPSSEQEMVSRYHKAKSNPMYTHLRNTAKVIGTWDDHDYGLNDAGKEFDRKSANQRLLLDFLDEPQHSPRRKQEGVYASYMFGPIGRQVKVILLDTRYHRDPLRSDGSILGSFQWTWLKKELNGPPSPITIIGSSIQVISNLSATTGPLFYLESWGRFPKERDRLFKLIANSKRDGVFFISGDVHFGEITRYDCATRYPLYDITSSGLTQAVEKAVPSPLHFLVRFVAWLTPAPLRVKNRNCRYKSCTYGQPNFGAIEIRWDATPVMLRIEVRDMNGFSVTGVTIPLSELRAQNVKSSATSKSEEYGRNCSLEVTLPWIVRYRLAVLFYSTVAVLVLALVGVGYVALLAFRKCFQKCKRD</sequence>
<evidence type="ECO:0000313" key="4">
    <source>
        <dbReference type="RefSeq" id="XP_015879994.1"/>
    </source>
</evidence>
<keyword evidence="1" id="KW-1133">Transmembrane helix</keyword>
<feature type="transmembrane region" description="Helical" evidence="1">
    <location>
        <begin position="437"/>
        <end position="461"/>
    </location>
</feature>
<keyword evidence="3" id="KW-1185">Reference proteome</keyword>
<dbReference type="SUPFAM" id="SSF56300">
    <property type="entry name" value="Metallo-dependent phosphatases"/>
    <property type="match status" value="1"/>
</dbReference>
<dbReference type="CDD" id="cd07389">
    <property type="entry name" value="MPP_PhoD"/>
    <property type="match status" value="1"/>
</dbReference>
<dbReference type="InterPro" id="IPR018946">
    <property type="entry name" value="PhoD-like_MPP"/>
</dbReference>
<feature type="transmembrane region" description="Helical" evidence="1">
    <location>
        <begin position="18"/>
        <end position="37"/>
    </location>
</feature>
<proteinExistence type="predicted"/>
<dbReference type="KEGG" id="zju:107416061"/>
<evidence type="ECO:0000313" key="3">
    <source>
        <dbReference type="Proteomes" id="UP001652623"/>
    </source>
</evidence>
<evidence type="ECO:0000259" key="2">
    <source>
        <dbReference type="Pfam" id="PF09423"/>
    </source>
</evidence>
<dbReference type="InterPro" id="IPR029052">
    <property type="entry name" value="Metallo-depent_PP-like"/>
</dbReference>
<dbReference type="PANTHER" id="PTHR33987">
    <property type="entry name" value="CALCINEURIN-LIKE METALLO-PHOSPHOESTERASE SUPERFAMILY PROTEIN"/>
    <property type="match status" value="1"/>
</dbReference>
<gene>
    <name evidence="4" type="primary">LOC107416061</name>
</gene>
<dbReference type="PANTHER" id="PTHR33987:SF1">
    <property type="entry name" value="CALCINEURIN-LIKE METALLO-PHOSPHOESTERASE SUPERFAMILY PROTEIN"/>
    <property type="match status" value="1"/>
</dbReference>
<dbReference type="Gene3D" id="3.60.21.70">
    <property type="entry name" value="PhoD-like phosphatase"/>
    <property type="match status" value="1"/>
</dbReference>
<keyword evidence="1" id="KW-0472">Membrane</keyword>
<dbReference type="Proteomes" id="UP001652623">
    <property type="component" value="Chromosome 5"/>
</dbReference>
<name>A0A6P3ZJE9_ZIZJJ</name>
<protein>
    <submittedName>
        <fullName evidence="4">Uncharacterized protein LOC107416061</fullName>
    </submittedName>
</protein>
<dbReference type="AlphaFoldDB" id="A0A6P3ZJE9"/>
<accession>A0A6P3ZJE9</accession>
<dbReference type="RefSeq" id="XP_015879994.1">
    <property type="nucleotide sequence ID" value="XM_016024508.4"/>
</dbReference>